<evidence type="ECO:0000256" key="4">
    <source>
        <dbReference type="ARBA" id="ARBA00022679"/>
    </source>
</evidence>
<gene>
    <name evidence="6" type="primary">rsmH</name>
    <name evidence="8" type="ORF">BN1012_Phect473</name>
</gene>
<sequence>MNDIAASAQNEPHVPVMLNQVLDALVPHAGGIYVDGTFGNGGYTRGMLDAADDARIVAIDRDPNAIEAGQVLVDSSSGRLALVTGCFGDMGDLVPPVLRAWQAGAPDGIALDLGVSSMQLDQAERGFSFRNDGPLDMRMDAGSGDTPSAADVVNTYEPRDLAQIFKVLGEERQAKRIANAIVRRREDEPFTRTADLADLVSRVIGGKPQRIHPATRVFQALRIYVNDELGELARGLIAAEKLLAEGGRLAVVSFHSLEDRVVKRFFASRAGAVSNPSRHMPEAQSGPAPSFKLLTRKAQEPTEDEINRNPRARSAKLRSVERTGAPVHAVDASDAGMVALGLPRMMSGVLDAHAGAGGAS</sequence>
<dbReference type="AlphaFoldDB" id="X5MC08"/>
<organism evidence="8 9">
    <name type="scientific">Candidatus Phaeomarinibacter ectocarpi</name>
    <dbReference type="NCBI Taxonomy" id="1458461"/>
    <lineage>
        <taxon>Bacteria</taxon>
        <taxon>Pseudomonadati</taxon>
        <taxon>Pseudomonadota</taxon>
        <taxon>Alphaproteobacteria</taxon>
        <taxon>Hyphomicrobiales</taxon>
        <taxon>Parvibaculaceae</taxon>
        <taxon>Candidatus Phaeomarinibacter</taxon>
    </lineage>
</organism>
<dbReference type="Pfam" id="PF01795">
    <property type="entry name" value="Methyltransf_5"/>
    <property type="match status" value="1"/>
</dbReference>
<keyword evidence="9" id="KW-1185">Reference proteome</keyword>
<feature type="binding site" evidence="6">
    <location>
        <position position="119"/>
    </location>
    <ligand>
        <name>S-adenosyl-L-methionine</name>
        <dbReference type="ChEBI" id="CHEBI:59789"/>
    </ligand>
</feature>
<dbReference type="Gene3D" id="3.40.50.150">
    <property type="entry name" value="Vaccinia Virus protein VP39"/>
    <property type="match status" value="1"/>
</dbReference>
<feature type="binding site" evidence="6">
    <location>
        <position position="87"/>
    </location>
    <ligand>
        <name>S-adenosyl-L-methionine</name>
        <dbReference type="ChEBI" id="CHEBI:59789"/>
    </ligand>
</feature>
<dbReference type="NCBIfam" id="TIGR00006">
    <property type="entry name" value="16S rRNA (cytosine(1402)-N(4))-methyltransferase RsmH"/>
    <property type="match status" value="1"/>
</dbReference>
<comment type="function">
    <text evidence="6">Specifically methylates the N4 position of cytidine in position 1402 (C1402) of 16S rRNA.</text>
</comment>
<dbReference type="SUPFAM" id="SSF81799">
    <property type="entry name" value="Putative methyltransferase TM0872, insert domain"/>
    <property type="match status" value="1"/>
</dbReference>
<dbReference type="KEGG" id="pect:BN1012_Phect473"/>
<keyword evidence="4 6" id="KW-0808">Transferase</keyword>
<dbReference type="PIRSF" id="PIRSF004486">
    <property type="entry name" value="MraW"/>
    <property type="match status" value="1"/>
</dbReference>
<dbReference type="InterPro" id="IPR029063">
    <property type="entry name" value="SAM-dependent_MTases_sf"/>
</dbReference>
<dbReference type="InterPro" id="IPR023397">
    <property type="entry name" value="SAM-dep_MeTrfase_MraW_recog"/>
</dbReference>
<evidence type="ECO:0000256" key="7">
    <source>
        <dbReference type="SAM" id="MobiDB-lite"/>
    </source>
</evidence>
<evidence type="ECO:0000313" key="9">
    <source>
        <dbReference type="Proteomes" id="UP000032160"/>
    </source>
</evidence>
<accession>X5MC08</accession>
<feature type="binding site" evidence="6">
    <location>
        <position position="60"/>
    </location>
    <ligand>
        <name>S-adenosyl-L-methionine</name>
        <dbReference type="ChEBI" id="CHEBI:59789"/>
    </ligand>
</feature>
<dbReference type="Proteomes" id="UP000032160">
    <property type="component" value="Chromosome I"/>
</dbReference>
<dbReference type="SUPFAM" id="SSF53335">
    <property type="entry name" value="S-adenosyl-L-methionine-dependent methyltransferases"/>
    <property type="match status" value="1"/>
</dbReference>
<dbReference type="EC" id="2.1.1.199" evidence="6"/>
<keyword evidence="5 6" id="KW-0949">S-adenosyl-L-methionine</keyword>
<proteinExistence type="inferred from homology"/>
<reference evidence="8 9" key="1">
    <citation type="journal article" date="2014" name="Front. Genet.">
        <title>Genome and metabolic network of "Candidatus Phaeomarinobacter ectocarpi" Ec32, a new candidate genus of Alphaproteobacteria frequently associated with brown algae.</title>
        <authorList>
            <person name="Dittami S.M."/>
            <person name="Barbeyron T."/>
            <person name="Boyen C."/>
            <person name="Cambefort J."/>
            <person name="Collet G."/>
            <person name="Delage L."/>
            <person name="Gobet A."/>
            <person name="Groisillier A."/>
            <person name="Leblanc C."/>
            <person name="Michel G."/>
            <person name="Scornet D."/>
            <person name="Siegel A."/>
            <person name="Tapia J.E."/>
            <person name="Tonon T."/>
        </authorList>
    </citation>
    <scope>NUCLEOTIDE SEQUENCE [LARGE SCALE GENOMIC DNA]</scope>
    <source>
        <strain evidence="8 9">Ec32</strain>
    </source>
</reference>
<dbReference type="EMBL" id="HG966617">
    <property type="protein sequence ID" value="CDO58687.1"/>
    <property type="molecule type" value="Genomic_DNA"/>
</dbReference>
<evidence type="ECO:0000313" key="8">
    <source>
        <dbReference type="EMBL" id="CDO58687.1"/>
    </source>
</evidence>
<keyword evidence="2 6" id="KW-0698">rRNA processing</keyword>
<comment type="catalytic activity">
    <reaction evidence="6">
        <text>cytidine(1402) in 16S rRNA + S-adenosyl-L-methionine = N(4)-methylcytidine(1402) in 16S rRNA + S-adenosyl-L-homocysteine + H(+)</text>
        <dbReference type="Rhea" id="RHEA:42928"/>
        <dbReference type="Rhea" id="RHEA-COMP:10286"/>
        <dbReference type="Rhea" id="RHEA-COMP:10287"/>
        <dbReference type="ChEBI" id="CHEBI:15378"/>
        <dbReference type="ChEBI" id="CHEBI:57856"/>
        <dbReference type="ChEBI" id="CHEBI:59789"/>
        <dbReference type="ChEBI" id="CHEBI:74506"/>
        <dbReference type="ChEBI" id="CHEBI:82748"/>
        <dbReference type="EC" id="2.1.1.199"/>
    </reaction>
</comment>
<feature type="binding site" evidence="6">
    <location>
        <begin position="41"/>
        <end position="43"/>
    </location>
    <ligand>
        <name>S-adenosyl-L-methionine</name>
        <dbReference type="ChEBI" id="CHEBI:59789"/>
    </ligand>
</feature>
<feature type="compositionally biased region" description="Basic and acidic residues" evidence="7">
    <location>
        <begin position="298"/>
        <end position="308"/>
    </location>
</feature>
<dbReference type="GO" id="GO:0070475">
    <property type="term" value="P:rRNA base methylation"/>
    <property type="evidence" value="ECO:0007669"/>
    <property type="project" value="UniProtKB-UniRule"/>
</dbReference>
<dbReference type="Gene3D" id="1.10.150.170">
    <property type="entry name" value="Putative methyltransferase TM0872, insert domain"/>
    <property type="match status" value="1"/>
</dbReference>
<evidence type="ECO:0000256" key="5">
    <source>
        <dbReference type="ARBA" id="ARBA00022691"/>
    </source>
</evidence>
<feature type="binding site" evidence="6">
    <location>
        <position position="112"/>
    </location>
    <ligand>
        <name>S-adenosyl-L-methionine</name>
        <dbReference type="ChEBI" id="CHEBI:59789"/>
    </ligand>
</feature>
<evidence type="ECO:0000256" key="2">
    <source>
        <dbReference type="ARBA" id="ARBA00022552"/>
    </source>
</evidence>
<keyword evidence="6" id="KW-0963">Cytoplasm</keyword>
<comment type="subcellular location">
    <subcellularLocation>
        <location evidence="6">Cytoplasm</location>
    </subcellularLocation>
</comment>
<dbReference type="HOGENOM" id="CLU_038422_1_1_5"/>
<comment type="similarity">
    <text evidence="1 6">Belongs to the methyltransferase superfamily. RsmH family.</text>
</comment>
<dbReference type="HAMAP" id="MF_01007">
    <property type="entry name" value="16SrRNA_methyltr_H"/>
    <property type="match status" value="1"/>
</dbReference>
<dbReference type="STRING" id="1458461.BN1012_Phect473"/>
<dbReference type="InterPro" id="IPR002903">
    <property type="entry name" value="RsmH"/>
</dbReference>
<evidence type="ECO:0000256" key="6">
    <source>
        <dbReference type="HAMAP-Rule" id="MF_01007"/>
    </source>
</evidence>
<dbReference type="PANTHER" id="PTHR11265">
    <property type="entry name" value="S-ADENOSYL-METHYLTRANSFERASE MRAW"/>
    <property type="match status" value="1"/>
</dbReference>
<feature type="region of interest" description="Disordered" evidence="7">
    <location>
        <begin position="298"/>
        <end position="320"/>
    </location>
</feature>
<name>X5MC08_9HYPH</name>
<protein>
    <recommendedName>
        <fullName evidence="6">Ribosomal RNA small subunit methyltransferase H</fullName>
        <ecNumber evidence="6">2.1.1.199</ecNumber>
    </recommendedName>
    <alternativeName>
        <fullName evidence="6">16S rRNA m(4)C1402 methyltransferase</fullName>
    </alternativeName>
    <alternativeName>
        <fullName evidence="6">rRNA (cytosine-N(4)-)-methyltransferase RsmH</fullName>
    </alternativeName>
</protein>
<dbReference type="OrthoDB" id="9806637at2"/>
<evidence type="ECO:0000256" key="3">
    <source>
        <dbReference type="ARBA" id="ARBA00022603"/>
    </source>
</evidence>
<dbReference type="PATRIC" id="fig|1458461.3.peg.472"/>
<dbReference type="GO" id="GO:0071424">
    <property type="term" value="F:rRNA (cytosine-N4-)-methyltransferase activity"/>
    <property type="evidence" value="ECO:0007669"/>
    <property type="project" value="UniProtKB-UniRule"/>
</dbReference>
<dbReference type="PANTHER" id="PTHR11265:SF0">
    <property type="entry name" value="12S RRNA N4-METHYLCYTIDINE METHYLTRANSFERASE"/>
    <property type="match status" value="1"/>
</dbReference>
<feature type="region of interest" description="Disordered" evidence="7">
    <location>
        <begin position="273"/>
        <end position="292"/>
    </location>
</feature>
<evidence type="ECO:0000256" key="1">
    <source>
        <dbReference type="ARBA" id="ARBA00010396"/>
    </source>
</evidence>
<dbReference type="FunFam" id="1.10.150.170:FF:000003">
    <property type="entry name" value="Ribosomal RNA small subunit methyltransferase H"/>
    <property type="match status" value="1"/>
</dbReference>
<dbReference type="GO" id="GO:0005737">
    <property type="term" value="C:cytoplasm"/>
    <property type="evidence" value="ECO:0007669"/>
    <property type="project" value="UniProtKB-SubCell"/>
</dbReference>
<keyword evidence="3 6" id="KW-0489">Methyltransferase</keyword>
<dbReference type="RefSeq" id="WP_043949577.1">
    <property type="nucleotide sequence ID" value="NZ_HG966617.1"/>
</dbReference>